<evidence type="ECO:0000256" key="9">
    <source>
        <dbReference type="SAM" id="Phobius"/>
    </source>
</evidence>
<comment type="subcellular location">
    <subcellularLocation>
        <location evidence="1">Cell membrane</location>
        <topology evidence="1">Multi-pass membrane protein</topology>
    </subcellularLocation>
</comment>
<keyword evidence="2" id="KW-1003">Cell membrane</keyword>
<keyword evidence="6 9" id="KW-1133">Transmembrane helix</keyword>
<evidence type="ECO:0000256" key="3">
    <source>
        <dbReference type="ARBA" id="ARBA00022676"/>
    </source>
</evidence>
<dbReference type="RefSeq" id="WP_418161762.1">
    <property type="nucleotide sequence ID" value="NZ_JBBLZC010000038.1"/>
</dbReference>
<evidence type="ECO:0000256" key="4">
    <source>
        <dbReference type="ARBA" id="ARBA00022679"/>
    </source>
</evidence>
<evidence type="ECO:0000256" key="8">
    <source>
        <dbReference type="SAM" id="MobiDB-lite"/>
    </source>
</evidence>
<sequence length="563" mass="61883">MAFDIVGSERHRPDRSPKHPAVRQGKGARPPLIERRATEAAVYDRLARLLLLLGLGLVVLTFRDYGVTWDEPGLRTYGRMLVDWYASGFTDQRAFEFANLRYYGGAFDIVATLLEPVTPLGPYQLRHLLGGLIGLLGLALTWRLARRLGGPRAGLLALLLLATLPGWWGHMFFNSKDVPFAVGMLASVLAWARCLEEWPRPRLRTALLLGLAVGLTMGIRVGGVLLGAYFALPFLILTAVDARRLGPGAAARRLGGGVVRLLPAVPVTLLVLLPAWPWVMLDWRNFFAALAYLGHFPYGADTIFAGRLYPAEALPALYWPTLLVLQLSEVALAGLLAAFLLLPAAAREQGGRRPLVLLLIAIAGLFPLLYAVLARPTGYNNIRHFIFVLPPLLVLAALGLDRVTSLLPHGRRRLAGAAIAAGLLLPVARIVQLHPYEYVYFNDLSGGVKAAEGRFELDYWGTSFGELGRLVEAKLPHLYDRLGLLPVPARICGPFETAQEVLPPSLLPVYHTSPGRLAIAEAMFFCIEPPPEREIARVERLDVVLSRAFVVRDGEVFTRFRTP</sequence>
<organism evidence="11 12">
    <name type="scientific">Benzoatithermus flavus</name>
    <dbReference type="NCBI Taxonomy" id="3108223"/>
    <lineage>
        <taxon>Bacteria</taxon>
        <taxon>Pseudomonadati</taxon>
        <taxon>Pseudomonadota</taxon>
        <taxon>Alphaproteobacteria</taxon>
        <taxon>Geminicoccales</taxon>
        <taxon>Geminicoccaceae</taxon>
        <taxon>Benzoatithermus</taxon>
    </lineage>
</organism>
<evidence type="ECO:0000256" key="7">
    <source>
        <dbReference type="ARBA" id="ARBA00023136"/>
    </source>
</evidence>
<keyword evidence="7 9" id="KW-0472">Membrane</keyword>
<feature type="transmembrane region" description="Helical" evidence="9">
    <location>
        <begin position="385"/>
        <end position="403"/>
    </location>
</feature>
<feature type="compositionally biased region" description="Basic and acidic residues" evidence="8">
    <location>
        <begin position="7"/>
        <end position="17"/>
    </location>
</feature>
<evidence type="ECO:0000313" key="12">
    <source>
        <dbReference type="Proteomes" id="UP001375743"/>
    </source>
</evidence>
<feature type="transmembrane region" description="Helical" evidence="9">
    <location>
        <begin position="286"/>
        <end position="305"/>
    </location>
</feature>
<dbReference type="PANTHER" id="PTHR33908:SF11">
    <property type="entry name" value="MEMBRANE PROTEIN"/>
    <property type="match status" value="1"/>
</dbReference>
<protein>
    <submittedName>
        <fullName evidence="11">Glycosyltransferase family 39 protein</fullName>
        <ecNumber evidence="11">2.4.-.-</ecNumber>
    </submittedName>
</protein>
<evidence type="ECO:0000256" key="1">
    <source>
        <dbReference type="ARBA" id="ARBA00004651"/>
    </source>
</evidence>
<dbReference type="InterPro" id="IPR050297">
    <property type="entry name" value="LipidA_mod_glycosyltrf_83"/>
</dbReference>
<evidence type="ECO:0000256" key="2">
    <source>
        <dbReference type="ARBA" id="ARBA00022475"/>
    </source>
</evidence>
<proteinExistence type="predicted"/>
<keyword evidence="3 11" id="KW-0328">Glycosyltransferase</keyword>
<evidence type="ECO:0000256" key="5">
    <source>
        <dbReference type="ARBA" id="ARBA00022692"/>
    </source>
</evidence>
<keyword evidence="12" id="KW-1185">Reference proteome</keyword>
<dbReference type="Pfam" id="PF13231">
    <property type="entry name" value="PMT_2"/>
    <property type="match status" value="1"/>
</dbReference>
<feature type="transmembrane region" description="Helical" evidence="9">
    <location>
        <begin position="45"/>
        <end position="62"/>
    </location>
</feature>
<dbReference type="EMBL" id="JBBLZC010000038">
    <property type="protein sequence ID" value="MEK0085914.1"/>
    <property type="molecule type" value="Genomic_DNA"/>
</dbReference>
<keyword evidence="4 11" id="KW-0808">Transferase</keyword>
<dbReference type="EC" id="2.4.-.-" evidence="11"/>
<evidence type="ECO:0000313" key="11">
    <source>
        <dbReference type="EMBL" id="MEK0085914.1"/>
    </source>
</evidence>
<feature type="transmembrane region" description="Helical" evidence="9">
    <location>
        <begin position="154"/>
        <end position="172"/>
    </location>
</feature>
<dbReference type="InterPro" id="IPR038731">
    <property type="entry name" value="RgtA/B/C-like"/>
</dbReference>
<feature type="domain" description="Glycosyltransferase RgtA/B/C/D-like" evidence="10">
    <location>
        <begin position="132"/>
        <end position="245"/>
    </location>
</feature>
<keyword evidence="5 9" id="KW-0812">Transmembrane</keyword>
<comment type="caution">
    <text evidence="11">The sequence shown here is derived from an EMBL/GenBank/DDBJ whole genome shotgun (WGS) entry which is preliminary data.</text>
</comment>
<gene>
    <name evidence="11" type="ORF">U1T56_22390</name>
</gene>
<evidence type="ECO:0000259" key="10">
    <source>
        <dbReference type="Pfam" id="PF13231"/>
    </source>
</evidence>
<dbReference type="GO" id="GO:0016757">
    <property type="term" value="F:glycosyltransferase activity"/>
    <property type="evidence" value="ECO:0007669"/>
    <property type="project" value="UniProtKB-KW"/>
</dbReference>
<feature type="transmembrane region" description="Helical" evidence="9">
    <location>
        <begin position="354"/>
        <end position="373"/>
    </location>
</feature>
<name>A0ABU8XXX9_9PROT</name>
<feature type="transmembrane region" description="Helical" evidence="9">
    <location>
        <begin position="317"/>
        <end position="342"/>
    </location>
</feature>
<feature type="transmembrane region" description="Helical" evidence="9">
    <location>
        <begin position="123"/>
        <end position="142"/>
    </location>
</feature>
<feature type="transmembrane region" description="Helical" evidence="9">
    <location>
        <begin position="257"/>
        <end position="279"/>
    </location>
</feature>
<feature type="transmembrane region" description="Helical" evidence="9">
    <location>
        <begin position="178"/>
        <end position="195"/>
    </location>
</feature>
<reference evidence="11 12" key="1">
    <citation type="submission" date="2024-01" db="EMBL/GenBank/DDBJ databases">
        <title>Multi-omics insights into the function and evolution of sodium benzoate biodegradation pathways in Benzoatithermus flavus gen. nov., sp. nov. from hot spring.</title>
        <authorList>
            <person name="Hu C.-J."/>
            <person name="Li W.-J."/>
        </authorList>
    </citation>
    <scope>NUCLEOTIDE SEQUENCE [LARGE SCALE GENOMIC DNA]</scope>
    <source>
        <strain evidence="11 12">SYSU G07066</strain>
    </source>
</reference>
<accession>A0ABU8XXX9</accession>
<feature type="region of interest" description="Disordered" evidence="8">
    <location>
        <begin position="1"/>
        <end position="29"/>
    </location>
</feature>
<dbReference type="Proteomes" id="UP001375743">
    <property type="component" value="Unassembled WGS sequence"/>
</dbReference>
<evidence type="ECO:0000256" key="6">
    <source>
        <dbReference type="ARBA" id="ARBA00022989"/>
    </source>
</evidence>
<feature type="transmembrane region" description="Helical" evidence="9">
    <location>
        <begin position="207"/>
        <end position="237"/>
    </location>
</feature>
<dbReference type="PANTHER" id="PTHR33908">
    <property type="entry name" value="MANNOSYLTRANSFERASE YKCB-RELATED"/>
    <property type="match status" value="1"/>
</dbReference>